<evidence type="ECO:0000256" key="1">
    <source>
        <dbReference type="ARBA" id="ARBA00007301"/>
    </source>
</evidence>
<evidence type="ECO:0000313" key="14">
    <source>
        <dbReference type="Proteomes" id="UP000239800"/>
    </source>
</evidence>
<evidence type="ECO:0000256" key="7">
    <source>
        <dbReference type="HAMAP-Rule" id="MF_01629"/>
    </source>
</evidence>
<dbReference type="Pfam" id="PF01243">
    <property type="entry name" value="PNPOx_N"/>
    <property type="match status" value="1"/>
</dbReference>
<dbReference type="SUPFAM" id="SSF50475">
    <property type="entry name" value="FMN-binding split barrel"/>
    <property type="match status" value="1"/>
</dbReference>
<comment type="pathway">
    <text evidence="7">Cofactor metabolism; pyridoxal 5'-phosphate salvage; pyridoxal 5'-phosphate from pyridoxine 5'-phosphate: step 1/1.</text>
</comment>
<keyword evidence="5 7" id="KW-0560">Oxidoreductase</keyword>
<feature type="binding site" evidence="7 8">
    <location>
        <position position="125"/>
    </location>
    <ligand>
        <name>substrate</name>
    </ligand>
</feature>
<reference evidence="13 14" key="1">
    <citation type="submission" date="2016-11" db="EMBL/GenBank/DDBJ databases">
        <title>Trade-off between light-utilization and light-protection in marine flavobacteria.</title>
        <authorList>
            <person name="Kumagai Y."/>
        </authorList>
    </citation>
    <scope>NUCLEOTIDE SEQUENCE [LARGE SCALE GENOMIC DNA]</scope>
    <source>
        <strain evidence="13 14">NBRC 107741</strain>
    </source>
</reference>
<keyword evidence="6 7" id="KW-0664">Pyridoxine biosynthesis</keyword>
<keyword evidence="3 7" id="KW-0285">Flavoprotein</keyword>
<comment type="catalytic activity">
    <reaction evidence="7">
        <text>pyridoxine 5'-phosphate + O2 = pyridoxal 5'-phosphate + H2O2</text>
        <dbReference type="Rhea" id="RHEA:15149"/>
        <dbReference type="ChEBI" id="CHEBI:15379"/>
        <dbReference type="ChEBI" id="CHEBI:16240"/>
        <dbReference type="ChEBI" id="CHEBI:58589"/>
        <dbReference type="ChEBI" id="CHEBI:597326"/>
        <dbReference type="EC" id="1.4.3.5"/>
    </reaction>
</comment>
<name>A0A2S7KNV5_9FLAO</name>
<dbReference type="OrthoDB" id="9780392at2"/>
<keyword evidence="10" id="KW-0175">Coiled coil</keyword>
<dbReference type="InterPro" id="IPR019576">
    <property type="entry name" value="Pyridoxamine_oxidase_dimer_C"/>
</dbReference>
<dbReference type="NCBIfam" id="NF004231">
    <property type="entry name" value="PRK05679.1"/>
    <property type="match status" value="1"/>
</dbReference>
<comment type="cofactor">
    <cofactor evidence="7 9">
        <name>FMN</name>
        <dbReference type="ChEBI" id="CHEBI:58210"/>
    </cofactor>
    <text evidence="7 9">Binds 1 FMN per subunit.</text>
</comment>
<dbReference type="GO" id="GO:0008615">
    <property type="term" value="P:pyridoxine biosynthetic process"/>
    <property type="evidence" value="ECO:0007669"/>
    <property type="project" value="UniProtKB-UniRule"/>
</dbReference>
<feature type="binding site" evidence="7 8">
    <location>
        <position position="129"/>
    </location>
    <ligand>
        <name>substrate</name>
    </ligand>
</feature>
<feature type="binding site" evidence="7 9">
    <location>
        <begin position="142"/>
        <end position="143"/>
    </location>
    <ligand>
        <name>FMN</name>
        <dbReference type="ChEBI" id="CHEBI:58210"/>
    </ligand>
</feature>
<evidence type="ECO:0000313" key="13">
    <source>
        <dbReference type="EMBL" id="PQB04306.1"/>
    </source>
</evidence>
<accession>A0A2S7KNV5</accession>
<evidence type="ECO:0000256" key="8">
    <source>
        <dbReference type="PIRSR" id="PIRSR000190-1"/>
    </source>
</evidence>
<dbReference type="GO" id="GO:0004733">
    <property type="term" value="F:pyridoxamine phosphate oxidase activity"/>
    <property type="evidence" value="ECO:0007669"/>
    <property type="project" value="UniProtKB-UniRule"/>
</dbReference>
<feature type="binding site" evidence="7 9">
    <location>
        <position position="107"/>
    </location>
    <ligand>
        <name>FMN</name>
        <dbReference type="ChEBI" id="CHEBI:58210"/>
    </ligand>
</feature>
<comment type="subunit">
    <text evidence="2 7">Homodimer.</text>
</comment>
<feature type="binding site" evidence="7 8">
    <location>
        <begin position="193"/>
        <end position="195"/>
    </location>
    <ligand>
        <name>substrate</name>
    </ligand>
</feature>
<gene>
    <name evidence="7" type="primary">pdxH</name>
    <name evidence="13" type="ORF">BST85_04875</name>
</gene>
<feature type="coiled-coil region" evidence="10">
    <location>
        <begin position="142"/>
        <end position="169"/>
    </location>
</feature>
<dbReference type="EMBL" id="MQUB01000001">
    <property type="protein sequence ID" value="PQB04306.1"/>
    <property type="molecule type" value="Genomic_DNA"/>
</dbReference>
<feature type="binding site" evidence="7 9">
    <location>
        <position position="197"/>
    </location>
    <ligand>
        <name>FMN</name>
        <dbReference type="ChEBI" id="CHEBI:58210"/>
    </ligand>
</feature>
<feature type="binding site" evidence="7 9">
    <location>
        <begin position="63"/>
        <end position="68"/>
    </location>
    <ligand>
        <name>FMN</name>
        <dbReference type="ChEBI" id="CHEBI:58210"/>
    </ligand>
</feature>
<feature type="domain" description="Pyridoxine 5'-phosphate oxidase dimerisation C-terminal" evidence="12">
    <location>
        <begin position="174"/>
        <end position="214"/>
    </location>
</feature>
<organism evidence="13 14">
    <name type="scientific">Aureitalea marina</name>
    <dbReference type="NCBI Taxonomy" id="930804"/>
    <lineage>
        <taxon>Bacteria</taxon>
        <taxon>Pseudomonadati</taxon>
        <taxon>Bacteroidota</taxon>
        <taxon>Flavobacteriia</taxon>
        <taxon>Flavobacteriales</taxon>
        <taxon>Flavobacteriaceae</taxon>
        <taxon>Aureitalea</taxon>
    </lineage>
</organism>
<dbReference type="PROSITE" id="PS01064">
    <property type="entry name" value="PYRIDOX_OXIDASE"/>
    <property type="match status" value="1"/>
</dbReference>
<dbReference type="EC" id="1.4.3.5" evidence="7"/>
<keyword evidence="14" id="KW-1185">Reference proteome</keyword>
<evidence type="ECO:0000256" key="9">
    <source>
        <dbReference type="PIRSR" id="PIRSR000190-2"/>
    </source>
</evidence>
<dbReference type="Proteomes" id="UP000239800">
    <property type="component" value="Unassembled WGS sequence"/>
</dbReference>
<evidence type="ECO:0000256" key="2">
    <source>
        <dbReference type="ARBA" id="ARBA00011738"/>
    </source>
</evidence>
<comment type="pathway">
    <text evidence="7">Cofactor metabolism; pyridoxal 5'-phosphate salvage; pyridoxal 5'-phosphate from pyridoxamine 5'-phosphate: step 1/1.</text>
</comment>
<comment type="caution">
    <text evidence="13">The sequence shown here is derived from an EMBL/GenBank/DDBJ whole genome shotgun (WGS) entry which is preliminary data.</text>
</comment>
<dbReference type="InterPro" id="IPR000659">
    <property type="entry name" value="Pyridox_Oxase"/>
</dbReference>
<feature type="binding site" evidence="7">
    <location>
        <begin position="78"/>
        <end position="79"/>
    </location>
    <ligand>
        <name>FMN</name>
        <dbReference type="ChEBI" id="CHEBI:58210"/>
    </ligand>
</feature>
<evidence type="ECO:0000259" key="11">
    <source>
        <dbReference type="Pfam" id="PF01243"/>
    </source>
</evidence>
<evidence type="ECO:0000256" key="5">
    <source>
        <dbReference type="ARBA" id="ARBA00023002"/>
    </source>
</evidence>
<sequence>MQDNLYDKRQSYEGDQLDISSIDPNPMQQFRTWYYQVEEYGGVTEVNAMAVSTIGLDGYPKTRMVLLKKYDERGFVFYSNYRSEKGRSIDKNQEVCLSFFWPNLERQVIIKGIAKKAPKDESDHYFASRPRGSQLGALVSEQSQIVGSRKELEEELQRLEQHYENKDIPRPEHWGGYLVEPVEFEFWQGRPNRLHDRIRYRLDGIDWSIDRLSP</sequence>
<comment type="function">
    <text evidence="7">Catalyzes the oxidation of either pyridoxine 5'-phosphate (PNP) or pyridoxamine 5'-phosphate (PMP) into pyridoxal 5'-phosphate (PLP).</text>
</comment>
<comment type="catalytic activity">
    <reaction evidence="7">
        <text>pyridoxamine 5'-phosphate + O2 + H2O = pyridoxal 5'-phosphate + H2O2 + NH4(+)</text>
        <dbReference type="Rhea" id="RHEA:15817"/>
        <dbReference type="ChEBI" id="CHEBI:15377"/>
        <dbReference type="ChEBI" id="CHEBI:15379"/>
        <dbReference type="ChEBI" id="CHEBI:16240"/>
        <dbReference type="ChEBI" id="CHEBI:28938"/>
        <dbReference type="ChEBI" id="CHEBI:58451"/>
        <dbReference type="ChEBI" id="CHEBI:597326"/>
        <dbReference type="EC" id="1.4.3.5"/>
    </reaction>
</comment>
<feature type="binding site" evidence="7 9">
    <location>
        <position position="85"/>
    </location>
    <ligand>
        <name>FMN</name>
        <dbReference type="ChEBI" id="CHEBI:58210"/>
    </ligand>
</feature>
<evidence type="ECO:0000256" key="4">
    <source>
        <dbReference type="ARBA" id="ARBA00022643"/>
    </source>
</evidence>
<dbReference type="UniPathway" id="UPA01068">
    <property type="reaction ID" value="UER00304"/>
</dbReference>
<comment type="caution">
    <text evidence="7">Lacks conserved residue(s) required for the propagation of feature annotation.</text>
</comment>
<dbReference type="FunFam" id="2.30.110.10:FF:000020">
    <property type="entry name" value="PNPO isoform 11"/>
    <property type="match status" value="1"/>
</dbReference>
<evidence type="ECO:0000256" key="3">
    <source>
        <dbReference type="ARBA" id="ARBA00022630"/>
    </source>
</evidence>
<feature type="binding site" evidence="7 8">
    <location>
        <position position="68"/>
    </location>
    <ligand>
        <name>substrate</name>
    </ligand>
</feature>
<dbReference type="PANTHER" id="PTHR10851">
    <property type="entry name" value="PYRIDOXINE-5-PHOSPHATE OXIDASE"/>
    <property type="match status" value="1"/>
</dbReference>
<evidence type="ECO:0000259" key="12">
    <source>
        <dbReference type="Pfam" id="PF10590"/>
    </source>
</evidence>
<evidence type="ECO:0000256" key="6">
    <source>
        <dbReference type="ARBA" id="ARBA00023096"/>
    </source>
</evidence>
<feature type="binding site" evidence="7 8">
    <location>
        <position position="133"/>
    </location>
    <ligand>
        <name>substrate</name>
    </ligand>
</feature>
<feature type="binding site" evidence="7 9">
    <location>
        <position position="187"/>
    </location>
    <ligand>
        <name>FMN</name>
        <dbReference type="ChEBI" id="CHEBI:58210"/>
    </ligand>
</feature>
<dbReference type="AlphaFoldDB" id="A0A2S7KNV5"/>
<dbReference type="Gene3D" id="2.30.110.10">
    <property type="entry name" value="Electron Transport, Fmn-binding Protein, Chain A"/>
    <property type="match status" value="1"/>
</dbReference>
<dbReference type="InterPro" id="IPR011576">
    <property type="entry name" value="Pyridox_Oxase_N"/>
</dbReference>
<dbReference type="Pfam" id="PF10590">
    <property type="entry name" value="PNP_phzG_C"/>
    <property type="match status" value="1"/>
</dbReference>
<feature type="binding site" evidence="8">
    <location>
        <begin position="9"/>
        <end position="12"/>
    </location>
    <ligand>
        <name>substrate</name>
    </ligand>
</feature>
<dbReference type="NCBIfam" id="TIGR00558">
    <property type="entry name" value="pdxH"/>
    <property type="match status" value="1"/>
</dbReference>
<comment type="similarity">
    <text evidence="1 7">Belongs to the pyridoxamine 5'-phosphate oxidase family.</text>
</comment>
<keyword evidence="4 7" id="KW-0288">FMN</keyword>
<dbReference type="InterPro" id="IPR019740">
    <property type="entry name" value="Pyridox_Oxase_CS"/>
</dbReference>
<evidence type="ECO:0000256" key="10">
    <source>
        <dbReference type="SAM" id="Coils"/>
    </source>
</evidence>
<protein>
    <recommendedName>
        <fullName evidence="7">Pyridoxine/pyridoxamine 5'-phosphate oxidase</fullName>
        <ecNumber evidence="7">1.4.3.5</ecNumber>
    </recommendedName>
    <alternativeName>
        <fullName evidence="7">PNP/PMP oxidase</fullName>
        <shortName evidence="7">PNPOx</shortName>
    </alternativeName>
    <alternativeName>
        <fullName evidence="7">Pyridoxal 5'-phosphate synthase</fullName>
    </alternativeName>
</protein>
<dbReference type="PANTHER" id="PTHR10851:SF0">
    <property type="entry name" value="PYRIDOXINE-5'-PHOSPHATE OXIDASE"/>
    <property type="match status" value="1"/>
</dbReference>
<dbReference type="GO" id="GO:0010181">
    <property type="term" value="F:FMN binding"/>
    <property type="evidence" value="ECO:0007669"/>
    <property type="project" value="UniProtKB-UniRule"/>
</dbReference>
<dbReference type="RefSeq" id="WP_104812232.1">
    <property type="nucleotide sequence ID" value="NZ_MQUB01000001.1"/>
</dbReference>
<dbReference type="HAMAP" id="MF_01629">
    <property type="entry name" value="PdxH"/>
    <property type="match status" value="1"/>
</dbReference>
<dbReference type="InterPro" id="IPR012349">
    <property type="entry name" value="Split_barrel_FMN-bd"/>
</dbReference>
<feature type="domain" description="Pyridoxamine 5'-phosphate oxidase N-terminal" evidence="11">
    <location>
        <begin position="44"/>
        <end position="162"/>
    </location>
</feature>
<proteinExistence type="inferred from homology"/>
<dbReference type="PIRSF" id="PIRSF000190">
    <property type="entry name" value="Pyd_amn-ph_oxd"/>
    <property type="match status" value="1"/>
</dbReference>